<keyword evidence="5" id="KW-0762">Sugar transport</keyword>
<keyword evidence="8 9" id="KW-0472">Membrane</keyword>
<feature type="transmembrane region" description="Helical" evidence="9">
    <location>
        <begin position="21"/>
        <end position="46"/>
    </location>
</feature>
<proteinExistence type="inferred from homology"/>
<evidence type="ECO:0000256" key="3">
    <source>
        <dbReference type="ARBA" id="ARBA00022448"/>
    </source>
</evidence>
<dbReference type="PANTHER" id="PTHR32243:SF50">
    <property type="entry name" value="MALTOSE_MALTODEXTRIN TRANSPORT SYSTEM PERMEASE PROTEIN MALG"/>
    <property type="match status" value="1"/>
</dbReference>
<dbReference type="AlphaFoldDB" id="A0A401H7B5"/>
<evidence type="ECO:0000256" key="4">
    <source>
        <dbReference type="ARBA" id="ARBA00022475"/>
    </source>
</evidence>
<evidence type="ECO:0000256" key="9">
    <source>
        <dbReference type="RuleBase" id="RU363032"/>
    </source>
</evidence>
<dbReference type="EMBL" id="BDMD01000001">
    <property type="protein sequence ID" value="GBF08293.1"/>
    <property type="molecule type" value="Genomic_DNA"/>
</dbReference>
<dbReference type="InterPro" id="IPR000515">
    <property type="entry name" value="MetI-like"/>
</dbReference>
<dbReference type="InterPro" id="IPR050901">
    <property type="entry name" value="BP-dep_ABC_trans_perm"/>
</dbReference>
<evidence type="ECO:0000256" key="5">
    <source>
        <dbReference type="ARBA" id="ARBA00022597"/>
    </source>
</evidence>
<dbReference type="InterPro" id="IPR035906">
    <property type="entry name" value="MetI-like_sf"/>
</dbReference>
<dbReference type="SUPFAM" id="SSF161098">
    <property type="entry name" value="MetI-like"/>
    <property type="match status" value="1"/>
</dbReference>
<dbReference type="Gene3D" id="1.10.3720.10">
    <property type="entry name" value="MetI-like"/>
    <property type="match status" value="1"/>
</dbReference>
<feature type="transmembrane region" description="Helical" evidence="9">
    <location>
        <begin position="209"/>
        <end position="232"/>
    </location>
</feature>
<evidence type="ECO:0000256" key="2">
    <source>
        <dbReference type="ARBA" id="ARBA00009047"/>
    </source>
</evidence>
<dbReference type="PROSITE" id="PS50928">
    <property type="entry name" value="ABC_TM1"/>
    <property type="match status" value="1"/>
</dbReference>
<keyword evidence="4" id="KW-1003">Cell membrane</keyword>
<name>A0A401H7B5_AERPX</name>
<dbReference type="GO" id="GO:0015423">
    <property type="term" value="F:ABC-type maltose transporter activity"/>
    <property type="evidence" value="ECO:0007669"/>
    <property type="project" value="TreeGrafter"/>
</dbReference>
<sequence>MMSGNPLEEVVSGSISRRLKIVIALALLLAGSPIILTYGLLILSSFSTNMVTDPLLTDFQPTLDNWIMFLRGQITYATGGLERNVVEMTLVTLTVAVGVALTATLVSLLAAYSISRMDFKGRGVFTAGLIMLHAFPGVALIIGVYMIFRIIGDVLGVLGEEFYAIAYIILARAALEVPMAIWLFKGFFDKIPWELEWSALVDGASRVRVWWSILVPLVKPGIAAVLIFTFLAGWEEFIYFYVFLKPFGIDSLPTFIEEIVAAAENYQLTIIAAAGTFYLLPTIVFFVLTQRLLLEAYSGGLKG</sequence>
<evidence type="ECO:0000256" key="8">
    <source>
        <dbReference type="ARBA" id="ARBA00023136"/>
    </source>
</evidence>
<evidence type="ECO:0000256" key="6">
    <source>
        <dbReference type="ARBA" id="ARBA00022692"/>
    </source>
</evidence>
<comment type="subcellular location">
    <subcellularLocation>
        <location evidence="1 9">Cell membrane</location>
        <topology evidence="1 9">Multi-pass membrane protein</topology>
    </subcellularLocation>
</comment>
<dbReference type="CDD" id="cd06261">
    <property type="entry name" value="TM_PBP2"/>
    <property type="match status" value="1"/>
</dbReference>
<keyword evidence="3 9" id="KW-0813">Transport</keyword>
<dbReference type="PANTHER" id="PTHR32243">
    <property type="entry name" value="MALTOSE TRANSPORT SYSTEM PERMEASE-RELATED"/>
    <property type="match status" value="1"/>
</dbReference>
<feature type="transmembrane region" description="Helical" evidence="9">
    <location>
        <begin position="124"/>
        <end position="151"/>
    </location>
</feature>
<protein>
    <submittedName>
        <fullName evidence="11">Probable ABC transporter, permease protein</fullName>
    </submittedName>
</protein>
<accession>A0A401H7B5</accession>
<evidence type="ECO:0000256" key="7">
    <source>
        <dbReference type="ARBA" id="ARBA00022989"/>
    </source>
</evidence>
<feature type="transmembrane region" description="Helical" evidence="9">
    <location>
        <begin position="163"/>
        <end position="188"/>
    </location>
</feature>
<comment type="caution">
    <text evidence="11">The sequence shown here is derived from an EMBL/GenBank/DDBJ whole genome shotgun (WGS) entry which is preliminary data.</text>
</comment>
<organism evidence="11 12">
    <name type="scientific">Aeropyrum pernix</name>
    <dbReference type="NCBI Taxonomy" id="56636"/>
    <lineage>
        <taxon>Archaea</taxon>
        <taxon>Thermoproteota</taxon>
        <taxon>Thermoprotei</taxon>
        <taxon>Desulfurococcales</taxon>
        <taxon>Desulfurococcaceae</taxon>
        <taxon>Aeropyrum</taxon>
    </lineage>
</organism>
<evidence type="ECO:0000313" key="11">
    <source>
        <dbReference type="EMBL" id="GBF08293.1"/>
    </source>
</evidence>
<keyword evidence="7 9" id="KW-1133">Transmembrane helix</keyword>
<keyword evidence="6 9" id="KW-0812">Transmembrane</keyword>
<dbReference type="GO" id="GO:0005886">
    <property type="term" value="C:plasma membrane"/>
    <property type="evidence" value="ECO:0007669"/>
    <property type="project" value="UniProtKB-SubCell"/>
</dbReference>
<dbReference type="Proteomes" id="UP000291213">
    <property type="component" value="Unassembled WGS sequence"/>
</dbReference>
<feature type="transmembrane region" description="Helical" evidence="9">
    <location>
        <begin position="90"/>
        <end position="112"/>
    </location>
</feature>
<gene>
    <name evidence="11" type="ORF">apy_00180</name>
</gene>
<evidence type="ECO:0000259" key="10">
    <source>
        <dbReference type="PROSITE" id="PS50928"/>
    </source>
</evidence>
<comment type="similarity">
    <text evidence="2">Belongs to the binding-protein-dependent transport system permease family. MalFG subfamily.</text>
</comment>
<evidence type="ECO:0000256" key="1">
    <source>
        <dbReference type="ARBA" id="ARBA00004651"/>
    </source>
</evidence>
<reference evidence="11 12" key="1">
    <citation type="submission" date="2017-02" db="EMBL/GenBank/DDBJ databases">
        <title>isolation and characterization of a novel temperate virus Aeropyrum globular virus 1 infecting hyperthermophilic archaeon Aeropyrum.</title>
        <authorList>
            <person name="Yumiya M."/>
            <person name="Yoshida T."/>
            <person name="Sako Y."/>
        </authorList>
    </citation>
    <scope>NUCLEOTIDE SEQUENCE [LARGE SCALE GENOMIC DNA]</scope>
    <source>
        <strain evidence="11 12">YK1-12-2013</strain>
    </source>
</reference>
<evidence type="ECO:0000313" key="12">
    <source>
        <dbReference type="Proteomes" id="UP000291213"/>
    </source>
</evidence>
<feature type="transmembrane region" description="Helical" evidence="9">
    <location>
        <begin position="268"/>
        <end position="288"/>
    </location>
</feature>
<feature type="domain" description="ABC transmembrane type-1" evidence="10">
    <location>
        <begin position="89"/>
        <end position="289"/>
    </location>
</feature>
<dbReference type="GO" id="GO:0042956">
    <property type="term" value="P:maltodextrin transmembrane transport"/>
    <property type="evidence" value="ECO:0007669"/>
    <property type="project" value="TreeGrafter"/>
</dbReference>
<dbReference type="Pfam" id="PF00528">
    <property type="entry name" value="BPD_transp_1"/>
    <property type="match status" value="1"/>
</dbReference>